<proteinExistence type="predicted"/>
<sequence length="27" mass="3003">MAEFICRLSNMQAVLAKVLRPVLARAT</sequence>
<dbReference type="Proteomes" id="UP000265520">
    <property type="component" value="Unassembled WGS sequence"/>
</dbReference>
<evidence type="ECO:0000313" key="2">
    <source>
        <dbReference type="Proteomes" id="UP000265520"/>
    </source>
</evidence>
<dbReference type="AlphaFoldDB" id="A0A392R022"/>
<accession>A0A392R022</accession>
<dbReference type="EMBL" id="LXQA010172557">
    <property type="protein sequence ID" value="MCI29442.1"/>
    <property type="molecule type" value="Genomic_DNA"/>
</dbReference>
<reference evidence="1 2" key="1">
    <citation type="journal article" date="2018" name="Front. Plant Sci.">
        <title>Red Clover (Trifolium pratense) and Zigzag Clover (T. medium) - A Picture of Genomic Similarities and Differences.</title>
        <authorList>
            <person name="Dluhosova J."/>
            <person name="Istvanek J."/>
            <person name="Nedelnik J."/>
            <person name="Repkova J."/>
        </authorList>
    </citation>
    <scope>NUCLEOTIDE SEQUENCE [LARGE SCALE GENOMIC DNA]</scope>
    <source>
        <strain evidence="2">cv. 10/8</strain>
        <tissue evidence="1">Leaf</tissue>
    </source>
</reference>
<feature type="non-terminal residue" evidence="1">
    <location>
        <position position="27"/>
    </location>
</feature>
<name>A0A392R022_9FABA</name>
<organism evidence="1 2">
    <name type="scientific">Trifolium medium</name>
    <dbReference type="NCBI Taxonomy" id="97028"/>
    <lineage>
        <taxon>Eukaryota</taxon>
        <taxon>Viridiplantae</taxon>
        <taxon>Streptophyta</taxon>
        <taxon>Embryophyta</taxon>
        <taxon>Tracheophyta</taxon>
        <taxon>Spermatophyta</taxon>
        <taxon>Magnoliopsida</taxon>
        <taxon>eudicotyledons</taxon>
        <taxon>Gunneridae</taxon>
        <taxon>Pentapetalae</taxon>
        <taxon>rosids</taxon>
        <taxon>fabids</taxon>
        <taxon>Fabales</taxon>
        <taxon>Fabaceae</taxon>
        <taxon>Papilionoideae</taxon>
        <taxon>50 kb inversion clade</taxon>
        <taxon>NPAAA clade</taxon>
        <taxon>Hologalegina</taxon>
        <taxon>IRL clade</taxon>
        <taxon>Trifolieae</taxon>
        <taxon>Trifolium</taxon>
    </lineage>
</organism>
<protein>
    <submittedName>
        <fullName evidence="1">Uncharacterized protein</fullName>
    </submittedName>
</protein>
<comment type="caution">
    <text evidence="1">The sequence shown here is derived from an EMBL/GenBank/DDBJ whole genome shotgun (WGS) entry which is preliminary data.</text>
</comment>
<keyword evidence="2" id="KW-1185">Reference proteome</keyword>
<evidence type="ECO:0000313" key="1">
    <source>
        <dbReference type="EMBL" id="MCI29442.1"/>
    </source>
</evidence>